<sequence>MAQGLTLTVEEYVQAMELLVNDVRFSLYNVCYKRVLVCWITIAFVALLGLLFSGLTGLALFGLGVGWLVLNAGAIFLSMYAKYRLQRGLEKCLAQVNKQLLRHKLVLALDDRGKISCHKVTLCFIYMDSAPCIAHLQSSIDQQEREPSSGWERRMDISAGDIVIQGSRTTRLSRKQERSSLLYLRYASRWGRDRVRGRLDVAGTTRGGRHCVTSACPCQFIEEHLMCKPPGKSAPLRSFLTLPEQPTDIPTVCRQQ</sequence>
<organism evidence="2 3">
    <name type="scientific">Callosobruchus maculatus</name>
    <name type="common">Southern cowpea weevil</name>
    <name type="synonym">Pulse bruchid</name>
    <dbReference type="NCBI Taxonomy" id="64391"/>
    <lineage>
        <taxon>Eukaryota</taxon>
        <taxon>Metazoa</taxon>
        <taxon>Ecdysozoa</taxon>
        <taxon>Arthropoda</taxon>
        <taxon>Hexapoda</taxon>
        <taxon>Insecta</taxon>
        <taxon>Pterygota</taxon>
        <taxon>Neoptera</taxon>
        <taxon>Endopterygota</taxon>
        <taxon>Coleoptera</taxon>
        <taxon>Polyphaga</taxon>
        <taxon>Cucujiformia</taxon>
        <taxon>Chrysomeloidea</taxon>
        <taxon>Chrysomelidae</taxon>
        <taxon>Bruchinae</taxon>
        <taxon>Bruchini</taxon>
        <taxon>Callosobruchus</taxon>
    </lineage>
</organism>
<dbReference type="OrthoDB" id="8250049at2759"/>
<accession>A0A653DS61</accession>
<feature type="transmembrane region" description="Helical" evidence="1">
    <location>
        <begin position="58"/>
        <end position="81"/>
    </location>
</feature>
<keyword evidence="1" id="KW-0472">Membrane</keyword>
<dbReference type="PANTHER" id="PTHR31193:SF1">
    <property type="entry name" value="TRANSMEMBRANE PROTEIN 268"/>
    <property type="match status" value="1"/>
</dbReference>
<name>A0A653DS61_CALMS</name>
<keyword evidence="1" id="KW-0812">Transmembrane</keyword>
<proteinExistence type="predicted"/>
<evidence type="ECO:0000313" key="2">
    <source>
        <dbReference type="EMBL" id="VEN62373.1"/>
    </source>
</evidence>
<reference evidence="2 3" key="1">
    <citation type="submission" date="2019-01" db="EMBL/GenBank/DDBJ databases">
        <authorList>
            <person name="Sayadi A."/>
        </authorList>
    </citation>
    <scope>NUCLEOTIDE SEQUENCE [LARGE SCALE GENOMIC DNA]</scope>
</reference>
<dbReference type="AlphaFoldDB" id="A0A653DS61"/>
<keyword evidence="1" id="KW-1133">Transmembrane helix</keyword>
<feature type="transmembrane region" description="Helical" evidence="1">
    <location>
        <begin position="34"/>
        <end position="52"/>
    </location>
</feature>
<evidence type="ECO:0000313" key="3">
    <source>
        <dbReference type="Proteomes" id="UP000410492"/>
    </source>
</evidence>
<keyword evidence="3" id="KW-1185">Reference proteome</keyword>
<dbReference type="PANTHER" id="PTHR31193">
    <property type="entry name" value="TRANSMEMBRANE PROTEIN C9ORF91"/>
    <property type="match status" value="1"/>
</dbReference>
<dbReference type="EMBL" id="CAACVG010013810">
    <property type="protein sequence ID" value="VEN62373.1"/>
    <property type="molecule type" value="Genomic_DNA"/>
</dbReference>
<evidence type="ECO:0000256" key="1">
    <source>
        <dbReference type="SAM" id="Phobius"/>
    </source>
</evidence>
<protein>
    <submittedName>
        <fullName evidence="2">Uncharacterized protein</fullName>
    </submittedName>
</protein>
<dbReference type="InterPro" id="IPR028054">
    <property type="entry name" value="DUF4481"/>
</dbReference>
<gene>
    <name evidence="2" type="ORF">CALMAC_LOCUS19503</name>
</gene>
<dbReference type="Proteomes" id="UP000410492">
    <property type="component" value="Unassembled WGS sequence"/>
</dbReference>